<feature type="domain" description="HTH luxR-type" evidence="1">
    <location>
        <begin position="449"/>
        <end position="514"/>
    </location>
</feature>
<reference evidence="3 4" key="1">
    <citation type="submission" date="2020-03" db="EMBL/GenBank/DDBJ databases">
        <title>Sequencing the genomes of 1000 actinobacteria strains.</title>
        <authorList>
            <person name="Klenk H.-P."/>
        </authorList>
    </citation>
    <scope>NUCLEOTIDE SEQUENCE [LARGE SCALE GENOMIC DNA]</scope>
    <source>
        <strain evidence="3 4">DSM 45490</strain>
    </source>
</reference>
<evidence type="ECO:0000313" key="3">
    <source>
        <dbReference type="EMBL" id="NIK59967.1"/>
    </source>
</evidence>
<dbReference type="Proteomes" id="UP000555407">
    <property type="component" value="Unassembled WGS sequence"/>
</dbReference>
<evidence type="ECO:0000313" key="4">
    <source>
        <dbReference type="Proteomes" id="UP000555407"/>
    </source>
</evidence>
<dbReference type="InterPro" id="IPR000792">
    <property type="entry name" value="Tscrpt_reg_LuxR_C"/>
</dbReference>
<dbReference type="RefSeq" id="WP_337759301.1">
    <property type="nucleotide sequence ID" value="NZ_JAASRO010000001.1"/>
</dbReference>
<gene>
    <name evidence="3" type="ORF">BJY22_005684</name>
</gene>
<dbReference type="PRINTS" id="PR00038">
    <property type="entry name" value="HTHLUXR"/>
</dbReference>
<accession>A0A7X5VF25</accession>
<evidence type="ECO:0000259" key="2">
    <source>
        <dbReference type="PROSITE" id="PS51832"/>
    </source>
</evidence>
<dbReference type="CDD" id="cd06170">
    <property type="entry name" value="LuxR_C_like"/>
    <property type="match status" value="1"/>
</dbReference>
<dbReference type="EMBL" id="JAASRO010000001">
    <property type="protein sequence ID" value="NIK59967.1"/>
    <property type="molecule type" value="Genomic_DNA"/>
</dbReference>
<proteinExistence type="predicted"/>
<dbReference type="CDD" id="cd00077">
    <property type="entry name" value="HDc"/>
    <property type="match status" value="1"/>
</dbReference>
<evidence type="ECO:0000259" key="1">
    <source>
        <dbReference type="PROSITE" id="PS50043"/>
    </source>
</evidence>
<dbReference type="SMART" id="SM00471">
    <property type="entry name" value="HDc"/>
    <property type="match status" value="1"/>
</dbReference>
<name>A0A7X5VF25_9ACTN</name>
<dbReference type="SUPFAM" id="SSF109604">
    <property type="entry name" value="HD-domain/PDEase-like"/>
    <property type="match status" value="2"/>
</dbReference>
<dbReference type="InterPro" id="IPR016032">
    <property type="entry name" value="Sig_transdc_resp-reg_C-effctor"/>
</dbReference>
<dbReference type="Gene3D" id="1.10.10.10">
    <property type="entry name" value="Winged helix-like DNA-binding domain superfamily/Winged helix DNA-binding domain"/>
    <property type="match status" value="1"/>
</dbReference>
<dbReference type="GO" id="GO:0006355">
    <property type="term" value="P:regulation of DNA-templated transcription"/>
    <property type="evidence" value="ECO:0007669"/>
    <property type="project" value="InterPro"/>
</dbReference>
<organism evidence="3 4">
    <name type="scientific">Kribbella shirazensis</name>
    <dbReference type="NCBI Taxonomy" id="1105143"/>
    <lineage>
        <taxon>Bacteria</taxon>
        <taxon>Bacillati</taxon>
        <taxon>Actinomycetota</taxon>
        <taxon>Actinomycetes</taxon>
        <taxon>Propionibacteriales</taxon>
        <taxon>Kribbellaceae</taxon>
        <taxon>Kribbella</taxon>
    </lineage>
</organism>
<protein>
    <submittedName>
        <fullName evidence="3">HD-GYP domain-containing protein (C-di-GMP phosphodiesterase class II)</fullName>
    </submittedName>
</protein>
<dbReference type="Pfam" id="PF13487">
    <property type="entry name" value="HD_5"/>
    <property type="match status" value="1"/>
</dbReference>
<dbReference type="InterPro" id="IPR003607">
    <property type="entry name" value="HD/PDEase_dom"/>
</dbReference>
<dbReference type="GO" id="GO:0003677">
    <property type="term" value="F:DNA binding"/>
    <property type="evidence" value="ECO:0007669"/>
    <property type="project" value="InterPro"/>
</dbReference>
<sequence>MEEGERDSGLRLTELLAAFSLATDLGMGQPMEHVLRSWAIATRLGDHLDVDPEERAALYYVATLAWVGCVADTPEVATWFGDDIAFRSDSYQVDFAGLPLLGFMLRHVGTGSPALQRLRLSANLVVTGGKGIQLGLMSHCLTTAQMAERLGLGAGVCGALQQMFTRWDGQGVPNDVGGDAIAFSMRLFHLADTVEVFHRAEGVDAAVAVARARRGTHFDPTVVDAFCALAPEVLGDTATEPDWNVVLAQEPALQTRLTERELDAALEAMADFTDLRSPSRAGHSRAVADLVARAAADIGLARPAVVALRRAGLLHDIGLHGIPATILDKPGPLSASESERLRMHTYYTERMLSRPPALARIGAVASLAQERCDGSGYHRGLSGPAIGVSGRLLAAACAYRAMTEPRSYRPAMTAKQAAAELHAEVRAGRLDVDAVEAVLAAAGQRQGRRRAGPAGLTPREIEVLQLIARGASTRRVAQGLHITSKTAETHIERIYAKTGASTRSTVTLFAMKNGLLDSFEPLDP</sequence>
<dbReference type="AlphaFoldDB" id="A0A7X5VF25"/>
<dbReference type="Pfam" id="PF00196">
    <property type="entry name" value="GerE"/>
    <property type="match status" value="1"/>
</dbReference>
<feature type="domain" description="HD-GYP" evidence="2">
    <location>
        <begin position="258"/>
        <end position="454"/>
    </location>
</feature>
<dbReference type="InterPro" id="IPR052020">
    <property type="entry name" value="Cyclic_di-GMP/3'3'-cGAMP_PDE"/>
</dbReference>
<dbReference type="InterPro" id="IPR037522">
    <property type="entry name" value="HD_GYP_dom"/>
</dbReference>
<dbReference type="InterPro" id="IPR036388">
    <property type="entry name" value="WH-like_DNA-bd_sf"/>
</dbReference>
<keyword evidence="4" id="KW-1185">Reference proteome</keyword>
<dbReference type="PROSITE" id="PS51832">
    <property type="entry name" value="HD_GYP"/>
    <property type="match status" value="1"/>
</dbReference>
<dbReference type="SMART" id="SM00421">
    <property type="entry name" value="HTH_LUXR"/>
    <property type="match status" value="1"/>
</dbReference>
<dbReference type="PANTHER" id="PTHR45228">
    <property type="entry name" value="CYCLIC DI-GMP PHOSPHODIESTERASE TM_0186-RELATED"/>
    <property type="match status" value="1"/>
</dbReference>
<dbReference type="SUPFAM" id="SSF46894">
    <property type="entry name" value="C-terminal effector domain of the bipartite response regulators"/>
    <property type="match status" value="1"/>
</dbReference>
<comment type="caution">
    <text evidence="3">The sequence shown here is derived from an EMBL/GenBank/DDBJ whole genome shotgun (WGS) entry which is preliminary data.</text>
</comment>
<dbReference type="Gene3D" id="1.10.3210.10">
    <property type="entry name" value="Hypothetical protein af1432"/>
    <property type="match status" value="2"/>
</dbReference>
<dbReference type="PROSITE" id="PS50043">
    <property type="entry name" value="HTH_LUXR_2"/>
    <property type="match status" value="1"/>
</dbReference>